<feature type="region of interest" description="Disordered" evidence="1">
    <location>
        <begin position="1"/>
        <end position="90"/>
    </location>
</feature>
<evidence type="ECO:0000313" key="2">
    <source>
        <dbReference type="EMBL" id="KAK9900965.1"/>
    </source>
</evidence>
<comment type="caution">
    <text evidence="2">The sequence shown here is derived from an EMBL/GenBank/DDBJ whole genome shotgun (WGS) entry which is preliminary data.</text>
</comment>
<accession>A0AAW1VJL8</accession>
<proteinExistence type="predicted"/>
<dbReference type="Proteomes" id="UP001457282">
    <property type="component" value="Unassembled WGS sequence"/>
</dbReference>
<gene>
    <name evidence="2" type="ORF">M0R45_002365</name>
</gene>
<keyword evidence="3" id="KW-1185">Reference proteome</keyword>
<evidence type="ECO:0000256" key="1">
    <source>
        <dbReference type="SAM" id="MobiDB-lite"/>
    </source>
</evidence>
<evidence type="ECO:0000313" key="3">
    <source>
        <dbReference type="Proteomes" id="UP001457282"/>
    </source>
</evidence>
<sequence>MEAAIYSHHNLVVPPYPHHHHDADDPNAASPSHQAAPSPPCTATINHGLVIPSCQHTIPGRPERRNKRRRAQHGLEQIGKEGENEIGPEE</sequence>
<name>A0AAW1VJL8_RUBAR</name>
<dbReference type="EMBL" id="JBEDUW010000348">
    <property type="protein sequence ID" value="KAK9900965.1"/>
    <property type="molecule type" value="Genomic_DNA"/>
</dbReference>
<protein>
    <submittedName>
        <fullName evidence="2">Uncharacterized protein</fullName>
    </submittedName>
</protein>
<organism evidence="2 3">
    <name type="scientific">Rubus argutus</name>
    <name type="common">Southern blackberry</name>
    <dbReference type="NCBI Taxonomy" id="59490"/>
    <lineage>
        <taxon>Eukaryota</taxon>
        <taxon>Viridiplantae</taxon>
        <taxon>Streptophyta</taxon>
        <taxon>Embryophyta</taxon>
        <taxon>Tracheophyta</taxon>
        <taxon>Spermatophyta</taxon>
        <taxon>Magnoliopsida</taxon>
        <taxon>eudicotyledons</taxon>
        <taxon>Gunneridae</taxon>
        <taxon>Pentapetalae</taxon>
        <taxon>rosids</taxon>
        <taxon>fabids</taxon>
        <taxon>Rosales</taxon>
        <taxon>Rosaceae</taxon>
        <taxon>Rosoideae</taxon>
        <taxon>Rosoideae incertae sedis</taxon>
        <taxon>Rubus</taxon>
    </lineage>
</organism>
<dbReference type="AlphaFoldDB" id="A0AAW1VJL8"/>
<feature type="compositionally biased region" description="Low complexity" evidence="1">
    <location>
        <begin position="26"/>
        <end position="36"/>
    </location>
</feature>
<reference evidence="2 3" key="1">
    <citation type="journal article" date="2023" name="G3 (Bethesda)">
        <title>A chromosome-length genome assembly and annotation of blackberry (Rubus argutus, cv. 'Hillquist').</title>
        <authorList>
            <person name="Bruna T."/>
            <person name="Aryal R."/>
            <person name="Dudchenko O."/>
            <person name="Sargent D.J."/>
            <person name="Mead D."/>
            <person name="Buti M."/>
            <person name="Cavallini A."/>
            <person name="Hytonen T."/>
            <person name="Andres J."/>
            <person name="Pham M."/>
            <person name="Weisz D."/>
            <person name="Mascagni F."/>
            <person name="Usai G."/>
            <person name="Natali L."/>
            <person name="Bassil N."/>
            <person name="Fernandez G.E."/>
            <person name="Lomsadze A."/>
            <person name="Armour M."/>
            <person name="Olukolu B."/>
            <person name="Poorten T."/>
            <person name="Britton C."/>
            <person name="Davik J."/>
            <person name="Ashrafi H."/>
            <person name="Aiden E.L."/>
            <person name="Borodovsky M."/>
            <person name="Worthington M."/>
        </authorList>
    </citation>
    <scope>NUCLEOTIDE SEQUENCE [LARGE SCALE GENOMIC DNA]</scope>
    <source>
        <strain evidence="2">PI 553951</strain>
    </source>
</reference>